<evidence type="ECO:0000256" key="6">
    <source>
        <dbReference type="SAM" id="MobiDB-lite"/>
    </source>
</evidence>
<evidence type="ECO:0000313" key="8">
    <source>
        <dbReference type="EnsemblMetazoa" id="XP_038055321.1"/>
    </source>
</evidence>
<accession>A0A913ZW84</accession>
<dbReference type="PANTHER" id="PTHR12228">
    <property type="entry name" value="TRANSCRIPTION INITIATION FACTOR TFIID 55 KD SUBUNIT-RELATED"/>
    <property type="match status" value="1"/>
</dbReference>
<dbReference type="SMART" id="SM01370">
    <property type="entry name" value="TAFII55_N"/>
    <property type="match status" value="1"/>
</dbReference>
<evidence type="ECO:0000256" key="3">
    <source>
        <dbReference type="ARBA" id="ARBA00023015"/>
    </source>
</evidence>
<dbReference type="Proteomes" id="UP000887568">
    <property type="component" value="Unplaced"/>
</dbReference>
<dbReference type="AlphaFoldDB" id="A0A913ZW84"/>
<evidence type="ECO:0000256" key="2">
    <source>
        <dbReference type="ARBA" id="ARBA00009368"/>
    </source>
</evidence>
<feature type="domain" description="TAFII55 protein conserved region" evidence="7">
    <location>
        <begin position="92"/>
        <end position="256"/>
    </location>
</feature>
<dbReference type="OrthoDB" id="153872at2759"/>
<evidence type="ECO:0000256" key="1">
    <source>
        <dbReference type="ARBA" id="ARBA00004123"/>
    </source>
</evidence>
<evidence type="ECO:0000256" key="5">
    <source>
        <dbReference type="ARBA" id="ARBA00023242"/>
    </source>
</evidence>
<dbReference type="InterPro" id="IPR037817">
    <property type="entry name" value="TAF7"/>
</dbReference>
<dbReference type="CTD" id="6879"/>
<comment type="subcellular location">
    <subcellularLocation>
        <location evidence="1">Nucleus</location>
    </subcellularLocation>
</comment>
<dbReference type="GO" id="GO:0016251">
    <property type="term" value="F:RNA polymerase II general transcription initiation factor activity"/>
    <property type="evidence" value="ECO:0007669"/>
    <property type="project" value="TreeGrafter"/>
</dbReference>
<organism evidence="8 9">
    <name type="scientific">Patiria miniata</name>
    <name type="common">Bat star</name>
    <name type="synonym">Asterina miniata</name>
    <dbReference type="NCBI Taxonomy" id="46514"/>
    <lineage>
        <taxon>Eukaryota</taxon>
        <taxon>Metazoa</taxon>
        <taxon>Echinodermata</taxon>
        <taxon>Eleutherozoa</taxon>
        <taxon>Asterozoa</taxon>
        <taxon>Asteroidea</taxon>
        <taxon>Valvatacea</taxon>
        <taxon>Valvatida</taxon>
        <taxon>Asterinidae</taxon>
        <taxon>Patiria</taxon>
    </lineage>
</organism>
<dbReference type="InterPro" id="IPR006751">
    <property type="entry name" value="TAFII55_prot_cons_reg"/>
</dbReference>
<keyword evidence="4" id="KW-0804">Transcription</keyword>
<dbReference type="CDD" id="cd08047">
    <property type="entry name" value="TAF7"/>
    <property type="match status" value="1"/>
</dbReference>
<keyword evidence="3" id="KW-0805">Transcription regulation</keyword>
<dbReference type="EnsemblMetazoa" id="XM_038199393.1">
    <property type="protein sequence ID" value="XP_038055321.1"/>
    <property type="gene ID" value="LOC119727503"/>
</dbReference>
<keyword evidence="9" id="KW-1185">Reference proteome</keyword>
<feature type="region of interest" description="Disordered" evidence="6">
    <location>
        <begin position="314"/>
        <end position="352"/>
    </location>
</feature>
<feature type="compositionally biased region" description="Low complexity" evidence="6">
    <location>
        <begin position="27"/>
        <end position="38"/>
    </location>
</feature>
<evidence type="ECO:0000256" key="4">
    <source>
        <dbReference type="ARBA" id="ARBA00023163"/>
    </source>
</evidence>
<comment type="similarity">
    <text evidence="2">Belongs to the TAF7 family.</text>
</comment>
<feature type="compositionally biased region" description="Basic residues" evidence="6">
    <location>
        <begin position="10"/>
        <end position="26"/>
    </location>
</feature>
<dbReference type="Pfam" id="PF04658">
    <property type="entry name" value="TAFII55_N"/>
    <property type="match status" value="1"/>
</dbReference>
<dbReference type="OMA" id="KWEKMQN"/>
<evidence type="ECO:0000259" key="7">
    <source>
        <dbReference type="SMART" id="SM01370"/>
    </source>
</evidence>
<dbReference type="GO" id="GO:0051123">
    <property type="term" value="P:RNA polymerase II preinitiation complex assembly"/>
    <property type="evidence" value="ECO:0007669"/>
    <property type="project" value="TreeGrafter"/>
</dbReference>
<protein>
    <recommendedName>
        <fullName evidence="7">TAFII55 protein conserved region domain-containing protein</fullName>
    </recommendedName>
</protein>
<keyword evidence="5" id="KW-0539">Nucleus</keyword>
<dbReference type="RefSeq" id="XP_038055321.1">
    <property type="nucleotide sequence ID" value="XM_038199393.1"/>
</dbReference>
<dbReference type="PANTHER" id="PTHR12228:SF0">
    <property type="entry name" value="TATA-BOX BINDING PROTEIN ASSOCIATED FACTOR 7"/>
    <property type="match status" value="1"/>
</dbReference>
<dbReference type="GO" id="GO:0005669">
    <property type="term" value="C:transcription factor TFIID complex"/>
    <property type="evidence" value="ECO:0007669"/>
    <property type="project" value="InterPro"/>
</dbReference>
<sequence length="418" mass="47018">MSSNSSKTKNVSKAKSRPSATARRRSPASSRPGSRPGSRLGGNRGGNGSRSGTPKPKGSNSGRSTPSSNRPAGAGTRVNPAMQRREEGLPELENHFILRMPQSAAGDLKKIVNTGSQILKDKLAIEIMGDMRHGTVKFNDNVFSAKLMDLPCTVESHKTIDKKTFWKTADICQMLVCSTEEQAIETEQKEKEQEERGLKRTERVDKKFIHNHGITPSLKNVRKRRFRKTAKKKYIEAPDVEEEVKRLLRMDSTAIKIRWEVLAEEDVKDENRNENMPGVSHGSAEGDDLTRIFGDVSSSEDDDEDINILDMDEDTRDSGMLGEEPGEMEEELEEMEDEDSKTGMEESEQPNEFVNRLDELRKELVELEEKQRALEESIGTVDNMLLKDRFQSQLDSVLEDVKIRQKEVETLEVLIGDG</sequence>
<evidence type="ECO:0000313" key="9">
    <source>
        <dbReference type="Proteomes" id="UP000887568"/>
    </source>
</evidence>
<feature type="compositionally biased region" description="Polar residues" evidence="6">
    <location>
        <begin position="58"/>
        <end position="70"/>
    </location>
</feature>
<reference evidence="8" key="1">
    <citation type="submission" date="2022-11" db="UniProtKB">
        <authorList>
            <consortium name="EnsemblMetazoa"/>
        </authorList>
    </citation>
    <scope>IDENTIFICATION</scope>
</reference>
<name>A0A913ZW84_PATMI</name>
<feature type="compositionally biased region" description="Gly residues" evidence="6">
    <location>
        <begin position="39"/>
        <end position="49"/>
    </location>
</feature>
<feature type="region of interest" description="Disordered" evidence="6">
    <location>
        <begin position="1"/>
        <end position="80"/>
    </location>
</feature>
<dbReference type="GeneID" id="119727503"/>
<proteinExistence type="inferred from homology"/>
<feature type="compositionally biased region" description="Acidic residues" evidence="6">
    <location>
        <begin position="324"/>
        <end position="349"/>
    </location>
</feature>